<reference evidence="2 3" key="1">
    <citation type="journal article" date="2013" name="Curr. Biol.">
        <title>The Genome of the Foraminiferan Reticulomyxa filosa.</title>
        <authorList>
            <person name="Glockner G."/>
            <person name="Hulsmann N."/>
            <person name="Schleicher M."/>
            <person name="Noegel A.A."/>
            <person name="Eichinger L."/>
            <person name="Gallinger C."/>
            <person name="Pawlowski J."/>
            <person name="Sierra R."/>
            <person name="Euteneuer U."/>
            <person name="Pillet L."/>
            <person name="Moustafa A."/>
            <person name="Platzer M."/>
            <person name="Groth M."/>
            <person name="Szafranski K."/>
            <person name="Schliwa M."/>
        </authorList>
    </citation>
    <scope>NUCLEOTIDE SEQUENCE [LARGE SCALE GENOMIC DNA]</scope>
</reference>
<feature type="non-terminal residue" evidence="2">
    <location>
        <position position="163"/>
    </location>
</feature>
<proteinExistence type="predicted"/>
<feature type="compositionally biased region" description="Basic and acidic residues" evidence="1">
    <location>
        <begin position="47"/>
        <end position="64"/>
    </location>
</feature>
<accession>X6MUN5</accession>
<organism evidence="2 3">
    <name type="scientific">Reticulomyxa filosa</name>
    <dbReference type="NCBI Taxonomy" id="46433"/>
    <lineage>
        <taxon>Eukaryota</taxon>
        <taxon>Sar</taxon>
        <taxon>Rhizaria</taxon>
        <taxon>Retaria</taxon>
        <taxon>Foraminifera</taxon>
        <taxon>Monothalamids</taxon>
        <taxon>Reticulomyxidae</taxon>
        <taxon>Reticulomyxa</taxon>
    </lineage>
</organism>
<evidence type="ECO:0000313" key="2">
    <source>
        <dbReference type="EMBL" id="ETO17167.1"/>
    </source>
</evidence>
<dbReference type="AlphaFoldDB" id="X6MUN5"/>
<dbReference type="EMBL" id="ASPP01017159">
    <property type="protein sequence ID" value="ETO17167.1"/>
    <property type="molecule type" value="Genomic_DNA"/>
</dbReference>
<protein>
    <submittedName>
        <fullName evidence="2">Uncharacterized protein</fullName>
    </submittedName>
</protein>
<keyword evidence="3" id="KW-1185">Reference proteome</keyword>
<gene>
    <name evidence="2" type="ORF">RFI_20163</name>
</gene>
<name>X6MUN5_RETFI</name>
<dbReference type="Proteomes" id="UP000023152">
    <property type="component" value="Unassembled WGS sequence"/>
</dbReference>
<feature type="region of interest" description="Disordered" evidence="1">
    <location>
        <begin position="1"/>
        <end position="64"/>
    </location>
</feature>
<evidence type="ECO:0000313" key="3">
    <source>
        <dbReference type="Proteomes" id="UP000023152"/>
    </source>
</evidence>
<feature type="compositionally biased region" description="Basic and acidic residues" evidence="1">
    <location>
        <begin position="1"/>
        <end position="13"/>
    </location>
</feature>
<comment type="caution">
    <text evidence="2">The sequence shown here is derived from an EMBL/GenBank/DDBJ whole genome shotgun (WGS) entry which is preliminary data.</text>
</comment>
<sequence>MITYHNESEDTQKEVVNPIDEAKQATPIDVTNQKSLSPPPDTTEEGQQDRDEGHSEQFQKDENGLKNKELITEFVNQMKICQWKGMLKDLEKHIYGVNATEDNTSADLPSQSSVSEKDSAVSHPQCAFSCGFCHVTFVPSLDWFKHFQMCPKFPVYCPYQCGF</sequence>
<evidence type="ECO:0000256" key="1">
    <source>
        <dbReference type="SAM" id="MobiDB-lite"/>
    </source>
</evidence>